<dbReference type="VEuPathDB" id="FungiDB:PTTG_28206"/>
<dbReference type="EMBL" id="ADAS02000094">
    <property type="protein sequence ID" value="OAV90791.1"/>
    <property type="molecule type" value="Genomic_DNA"/>
</dbReference>
<evidence type="ECO:0000313" key="2">
    <source>
        <dbReference type="EnsemblFungi" id="PTTG_28206-t43_1-p1"/>
    </source>
</evidence>
<evidence type="ECO:0000313" key="1">
    <source>
        <dbReference type="EMBL" id="OAV90791.1"/>
    </source>
</evidence>
<accession>A0A180GDU8</accession>
<reference evidence="1" key="1">
    <citation type="submission" date="2009-11" db="EMBL/GenBank/DDBJ databases">
        <authorList>
            <consortium name="The Broad Institute Genome Sequencing Platform"/>
            <person name="Ward D."/>
            <person name="Feldgarden M."/>
            <person name="Earl A."/>
            <person name="Young S.K."/>
            <person name="Zeng Q."/>
            <person name="Koehrsen M."/>
            <person name="Alvarado L."/>
            <person name="Berlin A."/>
            <person name="Bochicchio J."/>
            <person name="Borenstein D."/>
            <person name="Chapman S.B."/>
            <person name="Chen Z."/>
            <person name="Engels R."/>
            <person name="Freedman E."/>
            <person name="Gellesch M."/>
            <person name="Goldberg J."/>
            <person name="Griggs A."/>
            <person name="Gujja S."/>
            <person name="Heilman E."/>
            <person name="Heiman D."/>
            <person name="Hepburn T."/>
            <person name="Howarth C."/>
            <person name="Jen D."/>
            <person name="Larson L."/>
            <person name="Lewis B."/>
            <person name="Mehta T."/>
            <person name="Park D."/>
            <person name="Pearson M."/>
            <person name="Roberts A."/>
            <person name="Saif S."/>
            <person name="Shea T."/>
            <person name="Shenoy N."/>
            <person name="Sisk P."/>
            <person name="Stolte C."/>
            <person name="Sykes S."/>
            <person name="Thomson T."/>
            <person name="Walk T."/>
            <person name="White J."/>
            <person name="Yandava C."/>
            <person name="Izard J."/>
            <person name="Baranova O.V."/>
            <person name="Blanton J.M."/>
            <person name="Tanner A.C."/>
            <person name="Dewhirst F.E."/>
            <person name="Haas B."/>
            <person name="Nusbaum C."/>
            <person name="Birren B."/>
        </authorList>
    </citation>
    <scope>NUCLEOTIDE SEQUENCE [LARGE SCALE GENOMIC DNA]</scope>
    <source>
        <strain evidence="1">1-1 BBBD Race 1</strain>
    </source>
</reference>
<keyword evidence="3" id="KW-1185">Reference proteome</keyword>
<organism evidence="1">
    <name type="scientific">Puccinia triticina (isolate 1-1 / race 1 (BBBD))</name>
    <name type="common">Brown leaf rust fungus</name>
    <dbReference type="NCBI Taxonomy" id="630390"/>
    <lineage>
        <taxon>Eukaryota</taxon>
        <taxon>Fungi</taxon>
        <taxon>Dikarya</taxon>
        <taxon>Basidiomycota</taxon>
        <taxon>Pucciniomycotina</taxon>
        <taxon>Pucciniomycetes</taxon>
        <taxon>Pucciniales</taxon>
        <taxon>Pucciniaceae</taxon>
        <taxon>Puccinia</taxon>
    </lineage>
</organism>
<protein>
    <submittedName>
        <fullName evidence="1 2">Uncharacterized protein</fullName>
    </submittedName>
</protein>
<dbReference type="EnsemblFungi" id="PTTG_28206-t43_1">
    <property type="protein sequence ID" value="PTTG_28206-t43_1-p1"/>
    <property type="gene ID" value="PTTG_28206"/>
</dbReference>
<proteinExistence type="predicted"/>
<reference evidence="2" key="4">
    <citation type="submission" date="2025-05" db="UniProtKB">
        <authorList>
            <consortium name="EnsemblFungi"/>
        </authorList>
    </citation>
    <scope>IDENTIFICATION</scope>
    <source>
        <strain evidence="2">isolate 1-1 / race 1 (BBBD)</strain>
    </source>
</reference>
<gene>
    <name evidence="1" type="ORF">PTTG_28206</name>
</gene>
<name>A0A180GDU8_PUCT1</name>
<sequence length="126" mass="14472">MGQLSLNYYASKPSDEDKPTEMKDERNQGQPGLLVLQVRRLDLQTPATTFVKLIAKADILALPPIVSIDFVQRFFAYHVAAALVLLFQHNMHPLPDPLLARTRRLKLRWDTPWETLQAMYLPQSCQ</sequence>
<dbReference type="Proteomes" id="UP000005240">
    <property type="component" value="Unassembled WGS sequence"/>
</dbReference>
<reference evidence="1" key="2">
    <citation type="submission" date="2016-05" db="EMBL/GenBank/DDBJ databases">
        <title>Comparative analysis highlights variable genome content of wheat rusts and divergence of the mating loci.</title>
        <authorList>
            <person name="Cuomo C.A."/>
            <person name="Bakkeren G."/>
            <person name="Szabo L."/>
            <person name="Khalil H."/>
            <person name="Joly D."/>
            <person name="Goldberg J."/>
            <person name="Young S."/>
            <person name="Zeng Q."/>
            <person name="Fellers J."/>
        </authorList>
    </citation>
    <scope>NUCLEOTIDE SEQUENCE [LARGE SCALE GENOMIC DNA]</scope>
    <source>
        <strain evidence="1">1-1 BBBD Race 1</strain>
    </source>
</reference>
<reference evidence="2 3" key="3">
    <citation type="journal article" date="2017" name="G3 (Bethesda)">
        <title>Comparative analysis highlights variable genome content of wheat rusts and divergence of the mating loci.</title>
        <authorList>
            <person name="Cuomo C.A."/>
            <person name="Bakkeren G."/>
            <person name="Khalil H.B."/>
            <person name="Panwar V."/>
            <person name="Joly D."/>
            <person name="Linning R."/>
            <person name="Sakthikumar S."/>
            <person name="Song X."/>
            <person name="Adiconis X."/>
            <person name="Fan L."/>
            <person name="Goldberg J.M."/>
            <person name="Levin J.Z."/>
            <person name="Young S."/>
            <person name="Zeng Q."/>
            <person name="Anikster Y."/>
            <person name="Bruce M."/>
            <person name="Wang M."/>
            <person name="Yin C."/>
            <person name="McCallum B."/>
            <person name="Szabo L.J."/>
            <person name="Hulbert S."/>
            <person name="Chen X."/>
            <person name="Fellers J.P."/>
        </authorList>
    </citation>
    <scope>NUCLEOTIDE SEQUENCE</scope>
    <source>
        <strain evidence="3">Isolate 1-1 / race 1 (BBBD)</strain>
        <strain evidence="2">isolate 1-1 / race 1 (BBBD)</strain>
    </source>
</reference>
<dbReference type="AlphaFoldDB" id="A0A180GDU8"/>
<evidence type="ECO:0000313" key="3">
    <source>
        <dbReference type="Proteomes" id="UP000005240"/>
    </source>
</evidence>